<accession>B2WPL4</accession>
<dbReference type="EMBL" id="DS231637">
    <property type="protein sequence ID" value="EDU46080.1"/>
    <property type="molecule type" value="Genomic_DNA"/>
</dbReference>
<protein>
    <submittedName>
        <fullName evidence="2">Uncharacterized protein</fullName>
    </submittedName>
</protein>
<dbReference type="InParanoid" id="B2WPL4"/>
<proteinExistence type="predicted"/>
<sequence>MIVFTHHIGDVDSSKRYQMELKRARRRTGEHSPNSQHHRHGVQSSYNKNKTRKQAS</sequence>
<evidence type="ECO:0000256" key="1">
    <source>
        <dbReference type="SAM" id="MobiDB-lite"/>
    </source>
</evidence>
<organism evidence="2 3">
    <name type="scientific">Pyrenophora tritici-repentis (strain Pt-1C-BFP)</name>
    <name type="common">Wheat tan spot fungus</name>
    <name type="synonym">Drechslera tritici-repentis</name>
    <dbReference type="NCBI Taxonomy" id="426418"/>
    <lineage>
        <taxon>Eukaryota</taxon>
        <taxon>Fungi</taxon>
        <taxon>Dikarya</taxon>
        <taxon>Ascomycota</taxon>
        <taxon>Pezizomycotina</taxon>
        <taxon>Dothideomycetes</taxon>
        <taxon>Pleosporomycetidae</taxon>
        <taxon>Pleosporales</taxon>
        <taxon>Pleosporineae</taxon>
        <taxon>Pleosporaceae</taxon>
        <taxon>Pyrenophora</taxon>
    </lineage>
</organism>
<evidence type="ECO:0000313" key="3">
    <source>
        <dbReference type="Proteomes" id="UP000001471"/>
    </source>
</evidence>
<gene>
    <name evidence="2" type="ORF">PTRG_11965</name>
</gene>
<evidence type="ECO:0000313" key="2">
    <source>
        <dbReference type="EMBL" id="EDU46080.1"/>
    </source>
</evidence>
<feature type="region of interest" description="Disordered" evidence="1">
    <location>
        <begin position="1"/>
        <end position="56"/>
    </location>
</feature>
<dbReference type="Proteomes" id="UP000001471">
    <property type="component" value="Unassembled WGS sequence"/>
</dbReference>
<feature type="compositionally biased region" description="Basic and acidic residues" evidence="1">
    <location>
        <begin position="7"/>
        <end position="30"/>
    </location>
</feature>
<name>B2WPL4_PYRTR</name>
<dbReference type="HOGENOM" id="CLU_3015276_0_0_1"/>
<dbReference type="AlphaFoldDB" id="B2WPL4"/>
<reference evidence="3" key="1">
    <citation type="journal article" date="2013" name="G3 (Bethesda)">
        <title>Comparative genomics of a plant-pathogenic fungus, Pyrenophora tritici-repentis, reveals transduplication and the impact of repeat elements on pathogenicity and population divergence.</title>
        <authorList>
            <person name="Manning V.A."/>
            <person name="Pandelova I."/>
            <person name="Dhillon B."/>
            <person name="Wilhelm L.J."/>
            <person name="Goodwin S.B."/>
            <person name="Berlin A.M."/>
            <person name="Figueroa M."/>
            <person name="Freitag M."/>
            <person name="Hane J.K."/>
            <person name="Henrissat B."/>
            <person name="Holman W.H."/>
            <person name="Kodira C.D."/>
            <person name="Martin J."/>
            <person name="Oliver R.P."/>
            <person name="Robbertse B."/>
            <person name="Schackwitz W."/>
            <person name="Schwartz D.C."/>
            <person name="Spatafora J.W."/>
            <person name="Turgeon B.G."/>
            <person name="Yandava C."/>
            <person name="Young S."/>
            <person name="Zhou S."/>
            <person name="Zeng Q."/>
            <person name="Grigoriev I.V."/>
            <person name="Ma L.-J."/>
            <person name="Ciuffetti L.M."/>
        </authorList>
    </citation>
    <scope>NUCLEOTIDE SEQUENCE [LARGE SCALE GENOMIC DNA]</scope>
    <source>
        <strain evidence="3">Pt-1C-BFP</strain>
    </source>
</reference>